<protein>
    <submittedName>
        <fullName evidence="1">Uncharacterized protein</fullName>
    </submittedName>
</protein>
<gene>
    <name evidence="1" type="ORF">INT47_013047</name>
</gene>
<dbReference type="Proteomes" id="UP000603453">
    <property type="component" value="Unassembled WGS sequence"/>
</dbReference>
<dbReference type="AlphaFoldDB" id="A0A8H7QJ22"/>
<reference evidence="1" key="1">
    <citation type="submission" date="2020-12" db="EMBL/GenBank/DDBJ databases">
        <title>Metabolic potential, ecology and presence of endohyphal bacteria is reflected in genomic diversity of Mucoromycotina.</title>
        <authorList>
            <person name="Muszewska A."/>
            <person name="Okrasinska A."/>
            <person name="Steczkiewicz K."/>
            <person name="Drgas O."/>
            <person name="Orlowska M."/>
            <person name="Perlinska-Lenart U."/>
            <person name="Aleksandrzak-Piekarczyk T."/>
            <person name="Szatraj K."/>
            <person name="Zielenkiewicz U."/>
            <person name="Pilsyk S."/>
            <person name="Malc E."/>
            <person name="Mieczkowski P."/>
            <person name="Kruszewska J.S."/>
            <person name="Biernat P."/>
            <person name="Pawlowska J."/>
        </authorList>
    </citation>
    <scope>NUCLEOTIDE SEQUENCE</scope>
    <source>
        <strain evidence="1">WA0000017839</strain>
    </source>
</reference>
<name>A0A8H7QJ22_9FUNG</name>
<accession>A0A8H7QJ22</accession>
<evidence type="ECO:0000313" key="2">
    <source>
        <dbReference type="Proteomes" id="UP000603453"/>
    </source>
</evidence>
<keyword evidence="2" id="KW-1185">Reference proteome</keyword>
<comment type="caution">
    <text evidence="1">The sequence shown here is derived from an EMBL/GenBank/DDBJ whole genome shotgun (WGS) entry which is preliminary data.</text>
</comment>
<dbReference type="EMBL" id="JAEPRD010000246">
    <property type="protein sequence ID" value="KAG2193144.1"/>
    <property type="molecule type" value="Genomic_DNA"/>
</dbReference>
<sequence length="302" mass="33971">MRPTGIPEIMTAVPRTAAAPAISSPFEPALNNNAVGRATLSVNQRLSNLERNAAVTAAAVAAAAVAPPVATKLRPSVDSELSTLIRDSYKDYVATEKLPGWLLNYSTLSKENIVMHEYLLETVRKHDNRVANLHENIPFLTARRRFVKAKVRSHYEHLRDVENQKSWDAGRIRAAALANRQKSRMQTKMRRRRGNFAKYKLAFEAKYGEDCGTFVDRAYMSEEDEDILDEHGNALTFLNRVPIWRTDKLQAFVHELDKPSMKLKPSANKLCVRTAKPAEDTTVSLDILATLPRWGVETSVFL</sequence>
<evidence type="ECO:0000313" key="1">
    <source>
        <dbReference type="EMBL" id="KAG2193144.1"/>
    </source>
</evidence>
<dbReference type="OrthoDB" id="2288453at2759"/>
<proteinExistence type="predicted"/>
<organism evidence="1 2">
    <name type="scientific">Mucor saturninus</name>
    <dbReference type="NCBI Taxonomy" id="64648"/>
    <lineage>
        <taxon>Eukaryota</taxon>
        <taxon>Fungi</taxon>
        <taxon>Fungi incertae sedis</taxon>
        <taxon>Mucoromycota</taxon>
        <taxon>Mucoromycotina</taxon>
        <taxon>Mucoromycetes</taxon>
        <taxon>Mucorales</taxon>
        <taxon>Mucorineae</taxon>
        <taxon>Mucoraceae</taxon>
        <taxon>Mucor</taxon>
    </lineage>
</organism>